<dbReference type="AlphaFoldDB" id="A0A368NWL8"/>
<evidence type="ECO:0000313" key="2">
    <source>
        <dbReference type="EMBL" id="KAA3531834.1"/>
    </source>
</evidence>
<name>A0A368NWL8_AGRVI</name>
<dbReference type="OrthoDB" id="1679673at2"/>
<comment type="caution">
    <text evidence="2">The sequence shown here is derived from an EMBL/GenBank/DDBJ whole genome shotgun (WGS) entry which is preliminary data.</text>
</comment>
<proteinExistence type="predicted"/>
<protein>
    <submittedName>
        <fullName evidence="2">DUF1007 family protein</fullName>
    </submittedName>
</protein>
<accession>A0A368NWL8</accession>
<gene>
    <name evidence="2" type="ORF">DXT89_00085</name>
</gene>
<organism evidence="2 3">
    <name type="scientific">Agrobacterium vitis</name>
    <name type="common">Rhizobium vitis</name>
    <dbReference type="NCBI Taxonomy" id="373"/>
    <lineage>
        <taxon>Bacteria</taxon>
        <taxon>Pseudomonadati</taxon>
        <taxon>Pseudomonadota</taxon>
        <taxon>Alphaproteobacteria</taxon>
        <taxon>Hyphomicrobiales</taxon>
        <taxon>Rhizobiaceae</taxon>
        <taxon>Rhizobium/Agrobacterium group</taxon>
        <taxon>Agrobacterium</taxon>
    </lineage>
</organism>
<feature type="chain" id="PRO_5030067943" evidence="1">
    <location>
        <begin position="31"/>
        <end position="206"/>
    </location>
</feature>
<dbReference type="RefSeq" id="WP_114386374.1">
    <property type="nucleotide sequence ID" value="NZ_CP055265.1"/>
</dbReference>
<keyword evidence="1" id="KW-0732">Signal</keyword>
<dbReference type="Proteomes" id="UP000436911">
    <property type="component" value="Unassembled WGS sequence"/>
</dbReference>
<evidence type="ECO:0000313" key="3">
    <source>
        <dbReference type="Proteomes" id="UP000436911"/>
    </source>
</evidence>
<dbReference type="GeneID" id="60681675"/>
<sequence length="206" mass="22438">MSRLPLAFRRKTALAATLALCLGPASPVMAHPDIAITLRVLFDMHHGVLTGVGESWSFDAAYSRVLLDRYDRDRNSQFTVEEASALRDKLIADLGRKRFFTELSVDGRQAARLQPVGFTAEIHGNVVTVTFAFSLAGPVDLRGKSLDLEVKDKDYVAAFRLAEADGLQIRGDGGQCRTSRAPNPAHAYFAGLVVPERITLTCGPPL</sequence>
<feature type="signal peptide" evidence="1">
    <location>
        <begin position="1"/>
        <end position="30"/>
    </location>
</feature>
<reference evidence="2 3" key="1">
    <citation type="submission" date="2018-08" db="EMBL/GenBank/DDBJ databases">
        <title>Genome sequencing of Agrobacterium vitis strain ICMP 10754.</title>
        <authorList>
            <person name="Visnovsky S.B."/>
            <person name="Pitman A.R."/>
        </authorList>
    </citation>
    <scope>NUCLEOTIDE SEQUENCE [LARGE SCALE GENOMIC DNA]</scope>
    <source>
        <strain evidence="2 3">ICMP 10754</strain>
    </source>
</reference>
<evidence type="ECO:0000256" key="1">
    <source>
        <dbReference type="SAM" id="SignalP"/>
    </source>
</evidence>
<dbReference type="Pfam" id="PF06226">
    <property type="entry name" value="DUF1007"/>
    <property type="match status" value="1"/>
</dbReference>
<dbReference type="EMBL" id="QUSG01000001">
    <property type="protein sequence ID" value="KAA3531834.1"/>
    <property type="molecule type" value="Genomic_DNA"/>
</dbReference>
<dbReference type="InterPro" id="IPR010412">
    <property type="entry name" value="DUF1007"/>
</dbReference>